<evidence type="ECO:0000256" key="1">
    <source>
        <dbReference type="SAM" id="MobiDB-lite"/>
    </source>
</evidence>
<protein>
    <submittedName>
        <fullName evidence="2">Uncharacterized protein</fullName>
    </submittedName>
</protein>
<organism evidence="2 3">
    <name type="scientific">Cladonia borealis</name>
    <dbReference type="NCBI Taxonomy" id="184061"/>
    <lineage>
        <taxon>Eukaryota</taxon>
        <taxon>Fungi</taxon>
        <taxon>Dikarya</taxon>
        <taxon>Ascomycota</taxon>
        <taxon>Pezizomycotina</taxon>
        <taxon>Lecanoromycetes</taxon>
        <taxon>OSLEUM clade</taxon>
        <taxon>Lecanoromycetidae</taxon>
        <taxon>Lecanorales</taxon>
        <taxon>Lecanorineae</taxon>
        <taxon>Cladoniaceae</taxon>
        <taxon>Cladonia</taxon>
    </lineage>
</organism>
<dbReference type="Proteomes" id="UP001166286">
    <property type="component" value="Unassembled WGS sequence"/>
</dbReference>
<dbReference type="EMBL" id="JAFEKC020000002">
    <property type="protein sequence ID" value="KAK0516489.1"/>
    <property type="molecule type" value="Genomic_DNA"/>
</dbReference>
<feature type="region of interest" description="Disordered" evidence="1">
    <location>
        <begin position="156"/>
        <end position="178"/>
    </location>
</feature>
<comment type="caution">
    <text evidence="2">The sequence shown here is derived from an EMBL/GenBank/DDBJ whole genome shotgun (WGS) entry which is preliminary data.</text>
</comment>
<reference evidence="2" key="1">
    <citation type="submission" date="2023-03" db="EMBL/GenBank/DDBJ databases">
        <title>Complete genome of Cladonia borealis.</title>
        <authorList>
            <person name="Park H."/>
        </authorList>
    </citation>
    <scope>NUCLEOTIDE SEQUENCE</scope>
    <source>
        <strain evidence="2">ANT050790</strain>
    </source>
</reference>
<feature type="compositionally biased region" description="Basic and acidic residues" evidence="1">
    <location>
        <begin position="158"/>
        <end position="171"/>
    </location>
</feature>
<dbReference type="Gene3D" id="2.60.270.60">
    <property type="match status" value="1"/>
</dbReference>
<evidence type="ECO:0000313" key="3">
    <source>
        <dbReference type="Proteomes" id="UP001166286"/>
    </source>
</evidence>
<dbReference type="AlphaFoldDB" id="A0AA39RA81"/>
<feature type="region of interest" description="Disordered" evidence="1">
    <location>
        <begin position="1"/>
        <end position="57"/>
    </location>
</feature>
<evidence type="ECO:0000313" key="2">
    <source>
        <dbReference type="EMBL" id="KAK0516489.1"/>
    </source>
</evidence>
<feature type="compositionally biased region" description="Low complexity" evidence="1">
    <location>
        <begin position="1"/>
        <end position="16"/>
    </location>
</feature>
<proteinExistence type="predicted"/>
<accession>A0AA39RA81</accession>
<gene>
    <name evidence="2" type="ORF">JMJ35_001092</name>
</gene>
<name>A0AA39RA81_9LECA</name>
<sequence length="229" mass="24938">MSSLPSSPPSRQSNRQSPPPPTLLPSPVLFNAPANEEIPPHEPTETSQPTIPPPHFTPFFTLLTTSTSTTTHHPTVHYIFTDDIPDSDPITAAALRVLSPSSPSSPRTIAHEDENHGKPIKERFILIDMDATGSNVVSAQSMSPDWAVTITEVGKAPTWDKDGEGGEGERGEGEEEGGGMMLRIEGMEVLHGEDRGEERRLEELVEVYERRMGELRRVVDAGVGVGDME</sequence>
<keyword evidence="3" id="KW-1185">Reference proteome</keyword>